<dbReference type="SMART" id="SM00421">
    <property type="entry name" value="HTH_LUXR"/>
    <property type="match status" value="1"/>
</dbReference>
<proteinExistence type="predicted"/>
<evidence type="ECO:0000256" key="1">
    <source>
        <dbReference type="ARBA" id="ARBA00022553"/>
    </source>
</evidence>
<dbReference type="SUPFAM" id="SSF46894">
    <property type="entry name" value="C-terminal effector domain of the bipartite response regulators"/>
    <property type="match status" value="1"/>
</dbReference>
<dbReference type="InterPro" id="IPR000792">
    <property type="entry name" value="Tscrpt_reg_LuxR_C"/>
</dbReference>
<dbReference type="EMBL" id="VBAL01000009">
    <property type="protein sequence ID" value="TMJ06727.1"/>
    <property type="molecule type" value="Genomic_DNA"/>
</dbReference>
<feature type="modified residue" description="4-aspartylphosphate" evidence="3">
    <location>
        <position position="63"/>
    </location>
</feature>
<keyword evidence="2" id="KW-0238">DNA-binding</keyword>
<dbReference type="InterPro" id="IPR011006">
    <property type="entry name" value="CheY-like_superfamily"/>
</dbReference>
<reference evidence="6 7" key="1">
    <citation type="journal article" date="2019" name="Nat. Microbiol.">
        <title>Mediterranean grassland soil C-N compound turnover is dependent on rainfall and depth, and is mediated by genomically divergent microorganisms.</title>
        <authorList>
            <person name="Diamond S."/>
            <person name="Andeer P.F."/>
            <person name="Li Z."/>
            <person name="Crits-Christoph A."/>
            <person name="Burstein D."/>
            <person name="Anantharaman K."/>
            <person name="Lane K.R."/>
            <person name="Thomas B.C."/>
            <person name="Pan C."/>
            <person name="Northen T.R."/>
            <person name="Banfield J.F."/>
        </authorList>
    </citation>
    <scope>NUCLEOTIDE SEQUENCE [LARGE SCALE GENOMIC DNA]</scope>
    <source>
        <strain evidence="6">NP_4</strain>
    </source>
</reference>
<feature type="domain" description="Response regulatory" evidence="5">
    <location>
        <begin position="15"/>
        <end position="128"/>
    </location>
</feature>
<dbReference type="InterPro" id="IPR001789">
    <property type="entry name" value="Sig_transdc_resp-reg_receiver"/>
</dbReference>
<dbReference type="GO" id="GO:0000160">
    <property type="term" value="P:phosphorelay signal transduction system"/>
    <property type="evidence" value="ECO:0007669"/>
    <property type="project" value="InterPro"/>
</dbReference>
<evidence type="ECO:0000259" key="4">
    <source>
        <dbReference type="PROSITE" id="PS50043"/>
    </source>
</evidence>
<dbReference type="GO" id="GO:0006355">
    <property type="term" value="P:regulation of DNA-templated transcription"/>
    <property type="evidence" value="ECO:0007669"/>
    <property type="project" value="InterPro"/>
</dbReference>
<keyword evidence="1 3" id="KW-0597">Phosphoprotein</keyword>
<organism evidence="6 7">
    <name type="scientific">Candidatus Segetimicrobium genomatis</name>
    <dbReference type="NCBI Taxonomy" id="2569760"/>
    <lineage>
        <taxon>Bacteria</taxon>
        <taxon>Bacillati</taxon>
        <taxon>Candidatus Sysuimicrobiota</taxon>
        <taxon>Candidatus Sysuimicrobiia</taxon>
        <taxon>Candidatus Sysuimicrobiales</taxon>
        <taxon>Candidatus Segetimicrobiaceae</taxon>
        <taxon>Candidatus Segetimicrobium</taxon>
    </lineage>
</organism>
<evidence type="ECO:0000313" key="7">
    <source>
        <dbReference type="Proteomes" id="UP000319353"/>
    </source>
</evidence>
<dbReference type="CDD" id="cd17535">
    <property type="entry name" value="REC_NarL-like"/>
    <property type="match status" value="1"/>
</dbReference>
<comment type="caution">
    <text evidence="6">The sequence shown here is derived from an EMBL/GenBank/DDBJ whole genome shotgun (WGS) entry which is preliminary data.</text>
</comment>
<evidence type="ECO:0000256" key="3">
    <source>
        <dbReference type="PROSITE-ProRule" id="PRU00169"/>
    </source>
</evidence>
<dbReference type="Pfam" id="PF00196">
    <property type="entry name" value="GerE"/>
    <property type="match status" value="1"/>
</dbReference>
<evidence type="ECO:0000256" key="2">
    <source>
        <dbReference type="ARBA" id="ARBA00023125"/>
    </source>
</evidence>
<evidence type="ECO:0000259" key="5">
    <source>
        <dbReference type="PROSITE" id="PS50110"/>
    </source>
</evidence>
<dbReference type="SMART" id="SM00448">
    <property type="entry name" value="REC"/>
    <property type="match status" value="1"/>
</dbReference>
<dbReference type="Proteomes" id="UP000319353">
    <property type="component" value="Unassembled WGS sequence"/>
</dbReference>
<dbReference type="InterPro" id="IPR039420">
    <property type="entry name" value="WalR-like"/>
</dbReference>
<dbReference type="CDD" id="cd06170">
    <property type="entry name" value="LuxR_C_like"/>
    <property type="match status" value="1"/>
</dbReference>
<dbReference type="AlphaFoldDB" id="A0A537LG97"/>
<evidence type="ECO:0000313" key="6">
    <source>
        <dbReference type="EMBL" id="TMJ06727.1"/>
    </source>
</evidence>
<protein>
    <submittedName>
        <fullName evidence="6">Response regulator transcription factor</fullName>
    </submittedName>
</protein>
<dbReference type="PRINTS" id="PR00038">
    <property type="entry name" value="HTHLUXR"/>
</dbReference>
<dbReference type="SUPFAM" id="SSF52172">
    <property type="entry name" value="CheY-like"/>
    <property type="match status" value="1"/>
</dbReference>
<sequence>MPSPAPLHPAPAVIKLLVAADRLVVREGLKRIVTEPGMRVVGEAATLEQVLDRAADPDVLLLDLFLGDRKTLALIREMKQRHPSCRILVMNVEGEDPDALRILGTGAAGYLTKDYSRRQLLDAIRQVAGGASYVSPSLAAVLISGLHGGKKRGHEALSDREYQVLCLFGSGIPFKHIAAELGVSPKTVSTYRSRILDKLKLRGNADIIRYAIEHHLVLGATRQPRRRKTTTQRSAGL</sequence>
<feature type="domain" description="HTH luxR-type" evidence="4">
    <location>
        <begin position="150"/>
        <end position="215"/>
    </location>
</feature>
<gene>
    <name evidence="6" type="ORF">E6H01_00565</name>
</gene>
<name>A0A537LG97_9BACT</name>
<dbReference type="PROSITE" id="PS50043">
    <property type="entry name" value="HTH_LUXR_2"/>
    <property type="match status" value="1"/>
</dbReference>
<dbReference type="Pfam" id="PF00072">
    <property type="entry name" value="Response_reg"/>
    <property type="match status" value="1"/>
</dbReference>
<accession>A0A537LG97</accession>
<dbReference type="InterPro" id="IPR058245">
    <property type="entry name" value="NreC/VraR/RcsB-like_REC"/>
</dbReference>
<dbReference type="PANTHER" id="PTHR43214">
    <property type="entry name" value="TWO-COMPONENT RESPONSE REGULATOR"/>
    <property type="match status" value="1"/>
</dbReference>
<dbReference type="InterPro" id="IPR016032">
    <property type="entry name" value="Sig_transdc_resp-reg_C-effctor"/>
</dbReference>
<dbReference type="GO" id="GO:0003677">
    <property type="term" value="F:DNA binding"/>
    <property type="evidence" value="ECO:0007669"/>
    <property type="project" value="UniProtKB-KW"/>
</dbReference>
<dbReference type="Gene3D" id="3.40.50.2300">
    <property type="match status" value="1"/>
</dbReference>
<dbReference type="PROSITE" id="PS50110">
    <property type="entry name" value="RESPONSE_REGULATORY"/>
    <property type="match status" value="1"/>
</dbReference>